<dbReference type="InterPro" id="IPR012340">
    <property type="entry name" value="NA-bd_OB-fold"/>
</dbReference>
<dbReference type="InterPro" id="IPR027417">
    <property type="entry name" value="P-loop_NTPase"/>
</dbReference>
<sequence length="766" mass="82823">MDDGLEALVGSRVSKPLAKDFGMRTVADLLHHFPRRYQKRGELTAIDELPIGEHVTLVADVRDVRERKMRNRRGSILEVVISDGRGIVTLTFFNQAWRATELRPGKRGTFAGKTSMYRGVVQLAHPEYQLDDPTAQAFDEIIERGFADPDDPTAATPSTGSDERRRAQAREWAERPMPIYPASAKFTSWKIAALVATALDAVDGPDDPVPAEVRRERGLMGYAEALRLLHSPETFADVHRARDALRFTEAFVLQAALLQQRAAMRATPSTAREAIPGGLLDRLDARLPFERTGDQVLVGDDIARDIAGEVPMHRLVQGEVGSGKTLVAVRAMLQVAESGGQSALLAPTEVLAAQHHRSIVEMLGPELSAELMPTLVTGGMSTSDRRRALLRIVTGDARLVIGTHALLSDWVDFFDLGLVVVDEQHRFGVEQREQLRAKGRTPPHLLVLTATPIPRTVAMTVFGDLDISTIAQLPSGRAGIESFVVGTSEHPRWLERAWERVAEELSRGRQAFIVCPAVVAGELEDGVAASADEAEAADNERGIAAEGFESGGDATRTEKPFGPGPASVEQVAAFLRASPLFRGRTVAELHGRLPSDEKDAVMRAFAAGRTDLLVATTVIEVGVNVPNASVMLVLDAERFGVSQLHQLRGRVGRGEHAGLCLLVTSSEPGTPARGRVDAVASTLDGFELAQRDLELRHEGDVLGTAQSGGRSSLKLLRVVQDADVIDDARAVAGPLVDADPALRSVPALAAAIRRLHDAQREFLGKS</sequence>
<dbReference type="GO" id="GO:0005524">
    <property type="term" value="F:ATP binding"/>
    <property type="evidence" value="ECO:0007669"/>
    <property type="project" value="UniProtKB-KW"/>
</dbReference>
<feature type="region of interest" description="Disordered" evidence="9">
    <location>
        <begin position="144"/>
        <end position="171"/>
    </location>
</feature>
<keyword evidence="3" id="KW-0378">Hydrolase</keyword>
<dbReference type="InterPro" id="IPR047112">
    <property type="entry name" value="RecG/Mfd"/>
</dbReference>
<dbReference type="OrthoDB" id="9804325at2"/>
<evidence type="ECO:0000256" key="9">
    <source>
        <dbReference type="SAM" id="MobiDB-lite"/>
    </source>
</evidence>
<dbReference type="AlphaFoldDB" id="A0A7J5C1Q4"/>
<evidence type="ECO:0000259" key="10">
    <source>
        <dbReference type="PROSITE" id="PS51192"/>
    </source>
</evidence>
<protein>
    <recommendedName>
        <fullName evidence="8">Probable DNA 3'-5' helicase RecG</fullName>
    </recommendedName>
</protein>
<dbReference type="SMART" id="SM00487">
    <property type="entry name" value="DEXDc"/>
    <property type="match status" value="1"/>
</dbReference>
<dbReference type="InterPro" id="IPR001650">
    <property type="entry name" value="Helicase_C-like"/>
</dbReference>
<keyword evidence="1" id="KW-0547">Nucleotide-binding</keyword>
<dbReference type="GO" id="GO:0003678">
    <property type="term" value="F:DNA helicase activity"/>
    <property type="evidence" value="ECO:0007669"/>
    <property type="project" value="TreeGrafter"/>
</dbReference>
<keyword evidence="2" id="KW-0227">DNA damage</keyword>
<keyword evidence="6" id="KW-0238">DNA-binding</keyword>
<organism evidence="12 13">
    <name type="scientific">Pseudoclavibacter chungangensis</name>
    <dbReference type="NCBI Taxonomy" id="587635"/>
    <lineage>
        <taxon>Bacteria</taxon>
        <taxon>Bacillati</taxon>
        <taxon>Actinomycetota</taxon>
        <taxon>Actinomycetes</taxon>
        <taxon>Micrococcales</taxon>
        <taxon>Microbacteriaceae</taxon>
        <taxon>Pseudoclavibacter</taxon>
    </lineage>
</organism>
<evidence type="ECO:0000256" key="3">
    <source>
        <dbReference type="ARBA" id="ARBA00022801"/>
    </source>
</evidence>
<dbReference type="PROSITE" id="PS51192">
    <property type="entry name" value="HELICASE_ATP_BIND_1"/>
    <property type="match status" value="1"/>
</dbReference>
<proteinExistence type="predicted"/>
<keyword evidence="5" id="KW-0067">ATP-binding</keyword>
<dbReference type="PANTHER" id="PTHR47964:SF1">
    <property type="entry name" value="ATP-DEPENDENT DNA HELICASE HOMOLOG RECG, CHLOROPLASTIC"/>
    <property type="match status" value="1"/>
</dbReference>
<feature type="domain" description="Helicase ATP-binding" evidence="10">
    <location>
        <begin position="305"/>
        <end position="470"/>
    </location>
</feature>
<dbReference type="PROSITE" id="PS51194">
    <property type="entry name" value="HELICASE_CTER"/>
    <property type="match status" value="1"/>
</dbReference>
<dbReference type="SUPFAM" id="SSF50249">
    <property type="entry name" value="Nucleic acid-binding proteins"/>
    <property type="match status" value="1"/>
</dbReference>
<dbReference type="InterPro" id="IPR033454">
    <property type="entry name" value="RecG_wedge"/>
</dbReference>
<evidence type="ECO:0000256" key="1">
    <source>
        <dbReference type="ARBA" id="ARBA00022741"/>
    </source>
</evidence>
<evidence type="ECO:0000256" key="8">
    <source>
        <dbReference type="ARBA" id="ARBA00049819"/>
    </source>
</evidence>
<dbReference type="PANTHER" id="PTHR47964">
    <property type="entry name" value="ATP-DEPENDENT DNA HELICASE HOMOLOG RECG, CHLOROPLASTIC"/>
    <property type="match status" value="1"/>
</dbReference>
<dbReference type="Pfam" id="PF17191">
    <property type="entry name" value="RecG_wedge"/>
    <property type="match status" value="1"/>
</dbReference>
<dbReference type="GO" id="GO:0016787">
    <property type="term" value="F:hydrolase activity"/>
    <property type="evidence" value="ECO:0007669"/>
    <property type="project" value="UniProtKB-KW"/>
</dbReference>
<dbReference type="Pfam" id="PF00270">
    <property type="entry name" value="DEAD"/>
    <property type="match status" value="1"/>
</dbReference>
<dbReference type="Gene3D" id="3.40.50.300">
    <property type="entry name" value="P-loop containing nucleotide triphosphate hydrolases"/>
    <property type="match status" value="2"/>
</dbReference>
<dbReference type="InterPro" id="IPR011545">
    <property type="entry name" value="DEAD/DEAH_box_helicase_dom"/>
</dbReference>
<evidence type="ECO:0000256" key="6">
    <source>
        <dbReference type="ARBA" id="ARBA00023125"/>
    </source>
</evidence>
<feature type="domain" description="Helicase C-terminal" evidence="11">
    <location>
        <begin position="522"/>
        <end position="694"/>
    </location>
</feature>
<dbReference type="SMART" id="SM00490">
    <property type="entry name" value="HELICc"/>
    <property type="match status" value="1"/>
</dbReference>
<accession>A0A7J5C1Q4</accession>
<name>A0A7J5C1Q4_9MICO</name>
<dbReference type="CDD" id="cd04488">
    <property type="entry name" value="RecG_wedge_OBF"/>
    <property type="match status" value="1"/>
</dbReference>
<dbReference type="InterPro" id="IPR014001">
    <property type="entry name" value="Helicase_ATP-bd"/>
</dbReference>
<dbReference type="Pfam" id="PF19833">
    <property type="entry name" value="RecG_dom3_C"/>
    <property type="match status" value="1"/>
</dbReference>
<dbReference type="EMBL" id="WBJZ01000005">
    <property type="protein sequence ID" value="KAB1659721.1"/>
    <property type="molecule type" value="Genomic_DNA"/>
</dbReference>
<feature type="compositionally biased region" description="Basic and acidic residues" evidence="9">
    <location>
        <begin position="161"/>
        <end position="171"/>
    </location>
</feature>
<dbReference type="RefSeq" id="WP_158039885.1">
    <property type="nucleotide sequence ID" value="NZ_JACCFV010000001.1"/>
</dbReference>
<comment type="caution">
    <text evidence="12">The sequence shown here is derived from an EMBL/GenBank/DDBJ whole genome shotgun (WGS) entry which is preliminary data.</text>
</comment>
<gene>
    <name evidence="12" type="ORF">F8O01_05060</name>
</gene>
<evidence type="ECO:0000313" key="12">
    <source>
        <dbReference type="EMBL" id="KAB1659721.1"/>
    </source>
</evidence>
<keyword evidence="7" id="KW-0234">DNA repair</keyword>
<dbReference type="Proteomes" id="UP000467240">
    <property type="component" value="Unassembled WGS sequence"/>
</dbReference>
<evidence type="ECO:0000259" key="11">
    <source>
        <dbReference type="PROSITE" id="PS51194"/>
    </source>
</evidence>
<keyword evidence="13" id="KW-1185">Reference proteome</keyword>
<dbReference type="Pfam" id="PF00271">
    <property type="entry name" value="Helicase_C"/>
    <property type="match status" value="1"/>
</dbReference>
<evidence type="ECO:0000256" key="4">
    <source>
        <dbReference type="ARBA" id="ARBA00022806"/>
    </source>
</evidence>
<reference evidence="12 13" key="1">
    <citation type="submission" date="2019-09" db="EMBL/GenBank/DDBJ databases">
        <title>Phylogeny of genus Pseudoclavibacter and closely related genus.</title>
        <authorList>
            <person name="Li Y."/>
        </authorList>
    </citation>
    <scope>NUCLEOTIDE SEQUENCE [LARGE SCALE GENOMIC DNA]</scope>
    <source>
        <strain evidence="12 13">DSM 23821</strain>
    </source>
</reference>
<keyword evidence="4 12" id="KW-0347">Helicase</keyword>
<dbReference type="InterPro" id="IPR045562">
    <property type="entry name" value="RecG_dom3_C"/>
</dbReference>
<evidence type="ECO:0000256" key="7">
    <source>
        <dbReference type="ARBA" id="ARBA00023204"/>
    </source>
</evidence>
<dbReference type="GO" id="GO:0006281">
    <property type="term" value="P:DNA repair"/>
    <property type="evidence" value="ECO:0007669"/>
    <property type="project" value="UniProtKB-KW"/>
</dbReference>
<dbReference type="GO" id="GO:0003677">
    <property type="term" value="F:DNA binding"/>
    <property type="evidence" value="ECO:0007669"/>
    <property type="project" value="UniProtKB-KW"/>
</dbReference>
<evidence type="ECO:0000313" key="13">
    <source>
        <dbReference type="Proteomes" id="UP000467240"/>
    </source>
</evidence>
<dbReference type="Gene3D" id="2.40.50.140">
    <property type="entry name" value="Nucleic acid-binding proteins"/>
    <property type="match status" value="1"/>
</dbReference>
<evidence type="ECO:0000256" key="2">
    <source>
        <dbReference type="ARBA" id="ARBA00022763"/>
    </source>
</evidence>
<evidence type="ECO:0000256" key="5">
    <source>
        <dbReference type="ARBA" id="ARBA00022840"/>
    </source>
</evidence>
<dbReference type="SUPFAM" id="SSF52540">
    <property type="entry name" value="P-loop containing nucleoside triphosphate hydrolases"/>
    <property type="match status" value="2"/>
</dbReference>